<dbReference type="Proteomes" id="UP000030944">
    <property type="component" value="Chromosome"/>
</dbReference>
<reference evidence="4" key="2">
    <citation type="submission" date="2016-05" db="EMBL/GenBank/DDBJ databases">
        <authorList>
            <person name="Lavstsen T."/>
            <person name="Jespersen J.S."/>
        </authorList>
    </citation>
    <scope>NUCLEOTIDE SEQUENCE [LARGE SCALE GENOMIC DNA]</scope>
    <source>
        <strain evidence="4">U25</strain>
    </source>
</reference>
<feature type="region of interest" description="Disordered" evidence="1">
    <location>
        <begin position="1"/>
        <end position="21"/>
    </location>
</feature>
<proteinExistence type="predicted"/>
<dbReference type="OrthoDB" id="144439at2157"/>
<feature type="domain" description="CxxC-x17-CxxC" evidence="2">
    <location>
        <begin position="102"/>
        <end position="138"/>
    </location>
</feature>
<feature type="domain" description="CxxC-x17-CxxC" evidence="2">
    <location>
        <begin position="8"/>
        <end position="44"/>
    </location>
</feature>
<evidence type="ECO:0000313" key="5">
    <source>
        <dbReference type="Proteomes" id="UP000030944"/>
    </source>
</evidence>
<dbReference type="InterPro" id="IPR026363">
    <property type="entry name" value="CxxC-x17-CxxC_dom"/>
</dbReference>
<feature type="compositionally biased region" description="Gly residues" evidence="1">
    <location>
        <begin position="80"/>
        <end position="94"/>
    </location>
</feature>
<dbReference type="KEGG" id="nbv:T478_1480"/>
<reference evidence="6" key="3">
    <citation type="submission" date="2016-05" db="EMBL/GenBank/DDBJ databases">
        <authorList>
            <person name="Dupont C."/>
            <person name="Santoro A."/>
        </authorList>
    </citation>
    <scope>NUCLEOTIDE SEQUENCE [LARGE SCALE GENOMIC DNA]</scope>
    <source>
        <strain evidence="6">U25</strain>
    </source>
</reference>
<feature type="compositionally biased region" description="Basic and acidic residues" evidence="1">
    <location>
        <begin position="95"/>
        <end position="104"/>
    </location>
</feature>
<dbReference type="EMBL" id="LXWN01000002">
    <property type="protein sequence ID" value="PTL87265.1"/>
    <property type="molecule type" value="Genomic_DNA"/>
</dbReference>
<evidence type="ECO:0000313" key="6">
    <source>
        <dbReference type="Proteomes" id="UP000241022"/>
    </source>
</evidence>
<dbReference type="Proteomes" id="UP000241022">
    <property type="component" value="Unassembled WGS sequence"/>
</dbReference>
<organism evidence="3 5">
    <name type="scientific">Candidatus Nitrosopelagicus brevis</name>
    <dbReference type="NCBI Taxonomy" id="1410606"/>
    <lineage>
        <taxon>Archaea</taxon>
        <taxon>Nitrososphaerota</taxon>
    </lineage>
</organism>
<reference evidence="4 6" key="4">
    <citation type="submission" date="2018-04" db="EMBL/GenBank/DDBJ databases">
        <title>Transcriptomics of ammonia oxidizing archaea.</title>
        <authorList>
            <person name="Carini P."/>
        </authorList>
    </citation>
    <scope>NUCLEOTIDE SEQUENCE [LARGE SCALE GENOMIC DNA]</scope>
    <source>
        <strain evidence="4 6">U25</strain>
    </source>
</reference>
<gene>
    <name evidence="4" type="ORF">A7X95_04985</name>
    <name evidence="3" type="ORF">T478_1480</name>
</gene>
<dbReference type="EMBL" id="CP007026">
    <property type="protein sequence ID" value="AJA92522.1"/>
    <property type="molecule type" value="Genomic_DNA"/>
</dbReference>
<dbReference type="HOGENOM" id="CLU_1745470_0_0_2"/>
<reference evidence="3 5" key="1">
    <citation type="journal article" date="2015" name="Proc. Natl. Acad. Sci. U.S.A.">
        <title>Genomic and proteomic characterization of "Candidatus Nitrosopelagicus brevis": An ammonia-oxidizing archaeon from the open ocean.</title>
        <authorList>
            <person name="Santoro A.E."/>
            <person name="Dupont C.L."/>
            <person name="Richter R.A."/>
            <person name="Craig M.T."/>
            <person name="Carini P."/>
            <person name="McIlvin M.R."/>
            <person name="Yang Y."/>
            <person name="Orsi W.D."/>
            <person name="Moran D.M."/>
            <person name="Saito M.A."/>
        </authorList>
    </citation>
    <scope>NUCLEOTIDE SEQUENCE [LARGE SCALE GENOMIC DNA]</scope>
    <source>
        <strain evidence="3">CN25</strain>
        <strain evidence="5">V2</strain>
    </source>
</reference>
<name>A0A0A7V0G2_9ARCH</name>
<evidence type="ECO:0000313" key="4">
    <source>
        <dbReference type="EMBL" id="PTL87265.1"/>
    </source>
</evidence>
<dbReference type="Pfam" id="PF23477">
    <property type="entry name" value="zf_Tbcl_2"/>
    <property type="match status" value="2"/>
</dbReference>
<feature type="compositionally biased region" description="Basic and acidic residues" evidence="1">
    <location>
        <begin position="1"/>
        <end position="20"/>
    </location>
</feature>
<dbReference type="AlphaFoldDB" id="A0A0A7V0G2"/>
<evidence type="ECO:0000259" key="2">
    <source>
        <dbReference type="Pfam" id="PF23477"/>
    </source>
</evidence>
<dbReference type="GeneID" id="24817344"/>
<sequence>MGYDRPPREMHDATCGDCGKDCQVPFEPRQDKPVYCNDCFQDHKPARNDRGGGRFGGRGGGGYGGNRGGGRFGRDRDGGRGAGGYGRNSRGGGRFGRDRPPREMHTTTCAECGTECQVPFKPNGEKPVYCNDCFQEKKPARDDRGRGRY</sequence>
<feature type="compositionally biased region" description="Gly residues" evidence="1">
    <location>
        <begin position="53"/>
        <end position="71"/>
    </location>
</feature>
<keyword evidence="6" id="KW-1185">Reference proteome</keyword>
<accession>A0A0A7V0G2</accession>
<feature type="region of interest" description="Disordered" evidence="1">
    <location>
        <begin position="47"/>
        <end position="104"/>
    </location>
</feature>
<dbReference type="NCBIfam" id="TIGR04272">
    <property type="entry name" value="cxxc_cxxc_Mbark"/>
    <property type="match status" value="2"/>
</dbReference>
<evidence type="ECO:0000256" key="1">
    <source>
        <dbReference type="SAM" id="MobiDB-lite"/>
    </source>
</evidence>
<evidence type="ECO:0000313" key="3">
    <source>
        <dbReference type="EMBL" id="AJA92522.1"/>
    </source>
</evidence>
<protein>
    <submittedName>
        <fullName evidence="3">TIGR04272 domain protein</fullName>
    </submittedName>
</protein>
<dbReference type="RefSeq" id="WP_048106533.1">
    <property type="nucleotide sequence ID" value="NZ_CP007026.1"/>
</dbReference>